<accession>S3DEV5</accession>
<dbReference type="GeneID" id="19468148"/>
<evidence type="ECO:0000256" key="4">
    <source>
        <dbReference type="ARBA" id="ARBA00025740"/>
    </source>
</evidence>
<dbReference type="GO" id="GO:0070273">
    <property type="term" value="F:phosphatidylinositol-4-phosphate binding"/>
    <property type="evidence" value="ECO:0007669"/>
    <property type="project" value="EnsemblFungi"/>
</dbReference>
<dbReference type="eggNOG" id="KOG2111">
    <property type="taxonomic scope" value="Eukaryota"/>
</dbReference>
<dbReference type="SMART" id="SM00320">
    <property type="entry name" value="WD40"/>
    <property type="match status" value="2"/>
</dbReference>
<dbReference type="GO" id="GO:0032266">
    <property type="term" value="F:phosphatidylinositol-3-phosphate binding"/>
    <property type="evidence" value="ECO:0007669"/>
    <property type="project" value="EnsemblFungi"/>
</dbReference>
<dbReference type="Gene3D" id="2.130.10.10">
    <property type="entry name" value="YVTN repeat-like/Quinoprotein amine dehydrogenase"/>
    <property type="match status" value="1"/>
</dbReference>
<reference evidence="6 7" key="1">
    <citation type="journal article" date="2013" name="BMC Genomics">
        <title>Genomics-driven discovery of the pneumocandin biosynthetic gene cluster in the fungus Glarea lozoyensis.</title>
        <authorList>
            <person name="Chen L."/>
            <person name="Yue Q."/>
            <person name="Zhang X."/>
            <person name="Xiang M."/>
            <person name="Wang C."/>
            <person name="Li S."/>
            <person name="Che Y."/>
            <person name="Ortiz-Lopez F.J."/>
            <person name="Bills G.F."/>
            <person name="Liu X."/>
            <person name="An Z."/>
        </authorList>
    </citation>
    <scope>NUCLEOTIDE SEQUENCE [LARGE SCALE GENOMIC DNA]</scope>
    <source>
        <strain evidence="7">ATCC 20868 / MF5171</strain>
    </source>
</reference>
<dbReference type="Proteomes" id="UP000016922">
    <property type="component" value="Unassembled WGS sequence"/>
</dbReference>
<feature type="compositionally biased region" description="Polar residues" evidence="5">
    <location>
        <begin position="285"/>
        <end position="301"/>
    </location>
</feature>
<keyword evidence="3" id="KW-0677">Repeat</keyword>
<dbReference type="RefSeq" id="XP_008076252.1">
    <property type="nucleotide sequence ID" value="XM_008078061.1"/>
</dbReference>
<evidence type="ECO:0000256" key="1">
    <source>
        <dbReference type="ARBA" id="ARBA00004148"/>
    </source>
</evidence>
<evidence type="ECO:0000256" key="2">
    <source>
        <dbReference type="ARBA" id="ARBA00022574"/>
    </source>
</evidence>
<feature type="region of interest" description="Disordered" evidence="5">
    <location>
        <begin position="276"/>
        <end position="301"/>
    </location>
</feature>
<dbReference type="SUPFAM" id="SSF50978">
    <property type="entry name" value="WD40 repeat-like"/>
    <property type="match status" value="1"/>
</dbReference>
<keyword evidence="7" id="KW-1185">Reference proteome</keyword>
<dbReference type="STRING" id="1116229.S3DEV5"/>
<comment type="similarity">
    <text evidence="4">Belongs to the WD repeat PROPPIN family.</text>
</comment>
<dbReference type="InterPro" id="IPR048720">
    <property type="entry name" value="PROPPIN"/>
</dbReference>
<dbReference type="InterPro" id="IPR001680">
    <property type="entry name" value="WD40_rpt"/>
</dbReference>
<dbReference type="GO" id="GO:0005768">
    <property type="term" value="C:endosome"/>
    <property type="evidence" value="ECO:0007669"/>
    <property type="project" value="EnsemblFungi"/>
</dbReference>
<name>S3DEV5_GLAL2</name>
<comment type="subcellular location">
    <subcellularLocation>
        <location evidence="1">Vacuole membrane</location>
        <topology evidence="1">Peripheral membrane protein</topology>
    </subcellularLocation>
</comment>
<evidence type="ECO:0000313" key="7">
    <source>
        <dbReference type="Proteomes" id="UP000016922"/>
    </source>
</evidence>
<gene>
    <name evidence="6" type="ORF">GLAREA_09100</name>
</gene>
<dbReference type="Pfam" id="PF21032">
    <property type="entry name" value="PROPPIN"/>
    <property type="match status" value="1"/>
</dbReference>
<dbReference type="OMA" id="GGPQCMC"/>
<dbReference type="GO" id="GO:0080025">
    <property type="term" value="F:phosphatidylinositol-3,5-bisphosphate binding"/>
    <property type="evidence" value="ECO:0007669"/>
    <property type="project" value="EnsemblFungi"/>
</dbReference>
<dbReference type="GO" id="GO:0034727">
    <property type="term" value="P:piecemeal microautophagy of the nucleus"/>
    <property type="evidence" value="ECO:0007669"/>
    <property type="project" value="EnsemblFungi"/>
</dbReference>
<protein>
    <submittedName>
        <fullName evidence="6">WD40 repeat-like protein</fullName>
    </submittedName>
</protein>
<evidence type="ECO:0000313" key="6">
    <source>
        <dbReference type="EMBL" id="EPE36937.1"/>
    </source>
</evidence>
<dbReference type="HOGENOM" id="CLU_025895_0_0_1"/>
<dbReference type="InterPro" id="IPR036322">
    <property type="entry name" value="WD40_repeat_dom_sf"/>
</dbReference>
<proteinExistence type="inferred from homology"/>
<sequence>MNTRPAIESSNTPGALSVSFNQDASCFAVGLENGFSIYRSDPCKLHVVRGMFCQVSLTKEKLSIEDFNAGIATVGMLGATNYVAIVGGGRKPKYAQNKVIIWDDKNQKVRFILSELAPVRAVRMSKTHIVVVLQSSVQVYKFEAPPQLWGEYPTVDNPHGICCLGTKHLAIPAITSGQVRLIELATKNVSLVPAHTSPLRALDISRDGQILATASETGTLIRVFAIPSFSKLAELRRGVDAATIFSLAIAPGGQMLAVTSDKSTLHIFDIPHPSKPARAVASPVGNRSTAQTGGVSPVTSDGDTNQKWGVLGRIPLLPKFFSDTYSFTSANFEIGDESSSQSSTNPGTQSEAGIRLCKGTIGWTSDDCLIIVGAGRDARWERFVIGENREGKRECERQGWKRYRGTT</sequence>
<evidence type="ECO:0000256" key="3">
    <source>
        <dbReference type="ARBA" id="ARBA00022737"/>
    </source>
</evidence>
<dbReference type="EMBL" id="KE145352">
    <property type="protein sequence ID" value="EPE36937.1"/>
    <property type="molecule type" value="Genomic_DNA"/>
</dbReference>
<dbReference type="GO" id="GO:0000324">
    <property type="term" value="C:fungal-type vacuole"/>
    <property type="evidence" value="ECO:0007669"/>
    <property type="project" value="EnsemblFungi"/>
</dbReference>
<dbReference type="InterPro" id="IPR015943">
    <property type="entry name" value="WD40/YVTN_repeat-like_dom_sf"/>
</dbReference>
<dbReference type="OrthoDB" id="1667587at2759"/>
<dbReference type="PANTHER" id="PTHR11227">
    <property type="entry name" value="WD-REPEAT PROTEIN INTERACTING WITH PHOSPHOINOSIDES WIPI -RELATED"/>
    <property type="match status" value="1"/>
</dbReference>
<keyword evidence="2" id="KW-0853">WD repeat</keyword>
<evidence type="ECO:0000256" key="5">
    <source>
        <dbReference type="SAM" id="MobiDB-lite"/>
    </source>
</evidence>
<dbReference type="GO" id="GO:0005774">
    <property type="term" value="C:vacuolar membrane"/>
    <property type="evidence" value="ECO:0007669"/>
    <property type="project" value="UniProtKB-SubCell"/>
</dbReference>
<dbReference type="AlphaFoldDB" id="S3DEV5"/>
<dbReference type="KEGG" id="glz:GLAREA_09100"/>
<organism evidence="6 7">
    <name type="scientific">Glarea lozoyensis (strain ATCC 20868 / MF5171)</name>
    <dbReference type="NCBI Taxonomy" id="1116229"/>
    <lineage>
        <taxon>Eukaryota</taxon>
        <taxon>Fungi</taxon>
        <taxon>Dikarya</taxon>
        <taxon>Ascomycota</taxon>
        <taxon>Pezizomycotina</taxon>
        <taxon>Leotiomycetes</taxon>
        <taxon>Helotiales</taxon>
        <taxon>Helotiaceae</taxon>
        <taxon>Glarea</taxon>
    </lineage>
</organism>
<dbReference type="GO" id="GO:0010314">
    <property type="term" value="F:phosphatidylinositol-5-phosphate binding"/>
    <property type="evidence" value="ECO:0007669"/>
    <property type="project" value="EnsemblFungi"/>
</dbReference>